<organism evidence="1 4">
    <name type="scientific">Pseudomonas delhiensis</name>
    <dbReference type="NCBI Taxonomy" id="366289"/>
    <lineage>
        <taxon>Bacteria</taxon>
        <taxon>Pseudomonadati</taxon>
        <taxon>Pseudomonadota</taxon>
        <taxon>Gammaproteobacteria</taxon>
        <taxon>Pseudomonadales</taxon>
        <taxon>Pseudomonadaceae</taxon>
        <taxon>Pseudomonas</taxon>
    </lineage>
</organism>
<protein>
    <submittedName>
        <fullName evidence="1">Type VI secretion system protein ImpH</fullName>
    </submittedName>
</protein>
<dbReference type="Proteomes" id="UP000199693">
    <property type="component" value="Unassembled WGS sequence"/>
</dbReference>
<dbReference type="EMBL" id="FZPC01000009">
    <property type="protein sequence ID" value="SNS90181.1"/>
    <property type="molecule type" value="Genomic_DNA"/>
</dbReference>
<dbReference type="InterPro" id="IPR010732">
    <property type="entry name" value="T6SS_TssG-like"/>
</dbReference>
<dbReference type="Pfam" id="PF06996">
    <property type="entry name" value="T6SS_TssG"/>
    <property type="match status" value="1"/>
</dbReference>
<evidence type="ECO:0000313" key="2">
    <source>
        <dbReference type="EMBL" id="SNS90181.1"/>
    </source>
</evidence>
<reference evidence="2 3" key="2">
    <citation type="submission" date="2017-06" db="EMBL/GenBank/DDBJ databases">
        <authorList>
            <person name="Varghese N."/>
            <person name="Submissions S."/>
        </authorList>
    </citation>
    <scope>NUCLEOTIDE SEQUENCE [LARGE SCALE GENOMIC DNA]</scope>
    <source>
        <strain evidence="2 3">RLD-1</strain>
    </source>
</reference>
<dbReference type="AlphaFoldDB" id="A0A239I9K2"/>
<gene>
    <name evidence="1" type="ORF">SAMN05216189_103054</name>
    <name evidence="2" type="ORF">SAMN06295949_109126</name>
</gene>
<dbReference type="EMBL" id="FNEC01000030">
    <property type="protein sequence ID" value="SDK16444.1"/>
    <property type="molecule type" value="Genomic_DNA"/>
</dbReference>
<dbReference type="PANTHER" id="PTHR35564">
    <property type="match status" value="1"/>
</dbReference>
<sequence>MSAAAPTARLAEDFWQRLMAEPHRHDLFQLLRRLDAQGGSPWRLGRAPYPRDEPLRLGQEASMSFASSTLAAVKPRPGSPLHELSIFSFGLFGPNGPLPLHLTEYVRERVQHHGDRSLQDFCDLFHHRLILLFYRAWADAQPTVSLDRAEQRNFDRYLACLIGLGPDATPRDSLPSHAKYALAGHLARQCRDAEGLEKVLRHYFGLPLRLVENCPTWLPIEAAERAQLSAGRQVARLGEAMLLGLARLDLQHGFCIELGPLEMADYQAFLPGAARTGELRDWVRQYLGLEFFWQLRLLLRCDQVQGASLGDGARLGLSSWCGQRHSEADAGDLAYTVEPLDRGCTVFPTP</sequence>
<evidence type="ECO:0000313" key="1">
    <source>
        <dbReference type="EMBL" id="SDK16444.1"/>
    </source>
</evidence>
<evidence type="ECO:0000313" key="3">
    <source>
        <dbReference type="Proteomes" id="UP000198309"/>
    </source>
</evidence>
<keyword evidence="3" id="KW-1185">Reference proteome</keyword>
<reference evidence="1 4" key="1">
    <citation type="submission" date="2016-10" db="EMBL/GenBank/DDBJ databases">
        <authorList>
            <person name="de Groot N.N."/>
        </authorList>
    </citation>
    <scope>NUCLEOTIDE SEQUENCE [LARGE SCALE GENOMIC DNA]</scope>
    <source>
        <strain evidence="1 4">CCM 7361</strain>
    </source>
</reference>
<evidence type="ECO:0000313" key="4">
    <source>
        <dbReference type="Proteomes" id="UP000199693"/>
    </source>
</evidence>
<proteinExistence type="predicted"/>
<accession>A0A239I9K2</accession>
<name>A0A239I9K2_9PSED</name>
<dbReference type="Proteomes" id="UP000198309">
    <property type="component" value="Unassembled WGS sequence"/>
</dbReference>
<dbReference type="PANTHER" id="PTHR35564:SF4">
    <property type="entry name" value="CYTOPLASMIC PROTEIN"/>
    <property type="match status" value="1"/>
</dbReference>
<dbReference type="NCBIfam" id="TIGR03347">
    <property type="entry name" value="VI_chp_1"/>
    <property type="match status" value="1"/>
</dbReference>
<dbReference type="RefSeq" id="WP_244160974.1">
    <property type="nucleotide sequence ID" value="NZ_FNEC01000030.1"/>
</dbReference>